<dbReference type="PANTHER" id="PTHR37781">
    <property type="entry name" value="TFIIH COMPLEX SUBUNIT"/>
    <property type="match status" value="1"/>
</dbReference>
<sequence length="253" mass="27918">MADPIIEDGVPLTKDDMPQISSETTGSSLQTISASLPHPRRRSLRPGSTKEDTTRRFLEGKLLHISRRYVKKFQPAEDSNSSDVKGYVSMNEIAKDFAELIDIVWLSGTPSLQIPYLLNIAGAINTYLPAFQPAPVSTITLFSKLDHAFTSLLKGKDTVTGEILPGFSSGKKDGLSKTDKVRLKSLVDDTRLLTVNLIINSPLKSDIELETNKSLDIFGEHDIEVAMIYDQTIVQLGEIMEPGIFLDHPPSNH</sequence>
<reference evidence="2" key="1">
    <citation type="submission" date="2020-10" db="EMBL/GenBank/DDBJ databases">
        <authorList>
            <person name="Muller C M."/>
        </authorList>
    </citation>
    <scope>NUCLEOTIDE SEQUENCE</scope>
    <source>
        <strain evidence="2">THUN-12</strain>
    </source>
</reference>
<protein>
    <submittedName>
        <fullName evidence="2">BgTH12-06671</fullName>
    </submittedName>
</protein>
<name>A0A9W4D448_BLUGR</name>
<dbReference type="Proteomes" id="UP000683417">
    <property type="component" value="Unassembled WGS sequence"/>
</dbReference>
<dbReference type="InterPro" id="IPR031349">
    <property type="entry name" value="Tfb6"/>
</dbReference>
<evidence type="ECO:0000313" key="2">
    <source>
        <dbReference type="EMBL" id="CAD6500970.1"/>
    </source>
</evidence>
<comment type="caution">
    <text evidence="2">The sequence shown here is derived from an EMBL/GenBank/DDBJ whole genome shotgun (WGS) entry which is preliminary data.</text>
</comment>
<gene>
    <name evidence="2" type="ORF">BGTH12_LOCUS2328</name>
</gene>
<dbReference type="GO" id="GO:0005675">
    <property type="term" value="C:transcription factor TFIIH holo complex"/>
    <property type="evidence" value="ECO:0007669"/>
    <property type="project" value="TreeGrafter"/>
</dbReference>
<feature type="compositionally biased region" description="Polar residues" evidence="1">
    <location>
        <begin position="19"/>
        <end position="32"/>
    </location>
</feature>
<evidence type="ECO:0000256" key="1">
    <source>
        <dbReference type="SAM" id="MobiDB-lite"/>
    </source>
</evidence>
<dbReference type="EMBL" id="CAJHIT010000004">
    <property type="protein sequence ID" value="CAD6500970.1"/>
    <property type="molecule type" value="Genomic_DNA"/>
</dbReference>
<proteinExistence type="predicted"/>
<feature type="region of interest" description="Disordered" evidence="1">
    <location>
        <begin position="1"/>
        <end position="53"/>
    </location>
</feature>
<dbReference type="AlphaFoldDB" id="A0A9W4D448"/>
<organism evidence="2 3">
    <name type="scientific">Blumeria graminis f. sp. triticale</name>
    <dbReference type="NCBI Taxonomy" id="1689686"/>
    <lineage>
        <taxon>Eukaryota</taxon>
        <taxon>Fungi</taxon>
        <taxon>Dikarya</taxon>
        <taxon>Ascomycota</taxon>
        <taxon>Pezizomycotina</taxon>
        <taxon>Leotiomycetes</taxon>
        <taxon>Erysiphales</taxon>
        <taxon>Erysiphaceae</taxon>
        <taxon>Blumeria</taxon>
    </lineage>
</organism>
<evidence type="ECO:0000313" key="3">
    <source>
        <dbReference type="Proteomes" id="UP000683417"/>
    </source>
</evidence>
<accession>A0A9W4D448</accession>
<dbReference type="PANTHER" id="PTHR37781:SF1">
    <property type="entry name" value="ADR380WP"/>
    <property type="match status" value="1"/>
</dbReference>
<dbReference type="Pfam" id="PF17110">
    <property type="entry name" value="TFB6"/>
    <property type="match status" value="1"/>
</dbReference>